<evidence type="ECO:0000313" key="2">
    <source>
        <dbReference type="EMBL" id="HAC9437263.1"/>
    </source>
</evidence>
<evidence type="ECO:0000256" key="1">
    <source>
        <dbReference type="SAM" id="Coils"/>
    </source>
</evidence>
<comment type="caution">
    <text evidence="2">The sequence shown here is derived from an EMBL/GenBank/DDBJ whole genome shotgun (WGS) entry which is preliminary data.</text>
</comment>
<reference evidence="2" key="1">
    <citation type="journal article" date="2018" name="Genome Biol.">
        <title>SKESA: strategic k-mer extension for scrupulous assemblies.</title>
        <authorList>
            <person name="Souvorov A."/>
            <person name="Agarwala R."/>
            <person name="Lipman D.J."/>
        </authorList>
    </citation>
    <scope>NUCLEOTIDE SEQUENCE</scope>
    <source>
        <strain evidence="2">S00552-16</strain>
    </source>
</reference>
<gene>
    <name evidence="2" type="ORF">G0K10_23405</name>
</gene>
<keyword evidence="1" id="KW-0175">Coiled coil</keyword>
<dbReference type="EMBL" id="DAANDV010000040">
    <property type="protein sequence ID" value="HAC9437263.1"/>
    <property type="molecule type" value="Genomic_DNA"/>
</dbReference>
<sequence length="171" mass="19361">MATLKEHQQAMVDQQANGSGIPASASRLAHAMHDVLSAMLGDKKESFAEEMTRLSNERIEATSPGLNDKALAADVEVFRPKQEIKESLLRAKERRIKELENTVRQLRASNAKLRKDNEWLEHRLSARDDAPEQSGCRKSDTQVDCSQCQHDYVYRETISARRCLHCGDVQK</sequence>
<feature type="coiled-coil region" evidence="1">
    <location>
        <begin position="82"/>
        <end position="123"/>
    </location>
</feature>
<name>A0A706UJW1_SALTM</name>
<dbReference type="AlphaFoldDB" id="A0A706UJW1"/>
<proteinExistence type="predicted"/>
<organism evidence="2">
    <name type="scientific">Salmonella typhimurium</name>
    <dbReference type="NCBI Taxonomy" id="90371"/>
    <lineage>
        <taxon>Bacteria</taxon>
        <taxon>Pseudomonadati</taxon>
        <taxon>Pseudomonadota</taxon>
        <taxon>Gammaproteobacteria</taxon>
        <taxon>Enterobacterales</taxon>
        <taxon>Enterobacteriaceae</taxon>
        <taxon>Salmonella</taxon>
    </lineage>
</organism>
<accession>A0A706UJW1</accession>
<reference evidence="2" key="2">
    <citation type="submission" date="2019-01" db="EMBL/GenBank/DDBJ databases">
        <authorList>
            <consortium name="NCBI Pathogen Detection Project"/>
        </authorList>
    </citation>
    <scope>NUCLEOTIDE SEQUENCE</scope>
    <source>
        <strain evidence="2">S00552-16</strain>
    </source>
</reference>
<protein>
    <submittedName>
        <fullName evidence="2">Uncharacterized protein</fullName>
    </submittedName>
</protein>